<dbReference type="PANTHER" id="PTHR13101:SF1">
    <property type="entry name" value="PHOSPHOMEVALONATE KINASE"/>
    <property type="match status" value="1"/>
</dbReference>
<evidence type="ECO:0000256" key="16">
    <source>
        <dbReference type="ARBA" id="ARBA00023221"/>
    </source>
</evidence>
<dbReference type="RefSeq" id="XP_070145185.1">
    <property type="nucleotide sequence ID" value="XM_070289084.1"/>
</dbReference>
<evidence type="ECO:0000256" key="13">
    <source>
        <dbReference type="ARBA" id="ARBA00023011"/>
    </source>
</evidence>
<dbReference type="GeneID" id="108082835"/>
<dbReference type="InterPro" id="IPR027417">
    <property type="entry name" value="P-loop_NTPase"/>
</dbReference>
<keyword evidence="7" id="KW-0808">Transferase</keyword>
<keyword evidence="13" id="KW-0756">Sterol biosynthesis</keyword>
<feature type="binding site" evidence="18">
    <location>
        <position position="138"/>
    </location>
    <ligand>
        <name>ATP</name>
        <dbReference type="ChEBI" id="CHEBI:30616"/>
    </ligand>
</feature>
<keyword evidence="6" id="KW-0153">Cholesterol metabolism</keyword>
<evidence type="ECO:0000256" key="12">
    <source>
        <dbReference type="ARBA" id="ARBA00022955"/>
    </source>
</evidence>
<evidence type="ECO:0000313" key="20">
    <source>
        <dbReference type="RefSeq" id="XP_017033887.1"/>
    </source>
</evidence>
<dbReference type="PANTHER" id="PTHR13101">
    <property type="entry name" value="PHOSPHOMEVALONATE KINASE"/>
    <property type="match status" value="1"/>
</dbReference>
<evidence type="ECO:0000256" key="3">
    <source>
        <dbReference type="ARBA" id="ARBA00012958"/>
    </source>
</evidence>
<dbReference type="GO" id="GO:0019287">
    <property type="term" value="P:isopentenyl diphosphate biosynthetic process, mevalonate pathway"/>
    <property type="evidence" value="ECO:0007669"/>
    <property type="project" value="UniProtKB-UniPathway"/>
</dbReference>
<evidence type="ECO:0000256" key="18">
    <source>
        <dbReference type="PIRSR" id="PIRSR036639-1"/>
    </source>
</evidence>
<dbReference type="Proteomes" id="UP001652661">
    <property type="component" value="Chromosome 2L"/>
</dbReference>
<sequence>MLKIVLISGKRKCGKDYLSERLQKRLDGRSRIVRISEPIKSEWARKHNLNLSELLTDGPYKEKFRRDMIEWSDEVRAKDYGYFCRLAMKDAIDHQAIPYVLVSDVRRKNDIKWFCETFSKDKVLTIRLTSRPETRSARGWTFSAGIDDVSSECDLDDFDGFDFIIPNDDELDEEAIDHLLDKLQLKYK</sequence>
<evidence type="ECO:0000256" key="2">
    <source>
        <dbReference type="ARBA" id="ARBA00005017"/>
    </source>
</evidence>
<evidence type="ECO:0000256" key="14">
    <source>
        <dbReference type="ARBA" id="ARBA00023098"/>
    </source>
</evidence>
<evidence type="ECO:0000256" key="9">
    <source>
        <dbReference type="ARBA" id="ARBA00022777"/>
    </source>
</evidence>
<dbReference type="AlphaFoldDB" id="A0A6P4IXU9"/>
<keyword evidence="19" id="KW-1185">Reference proteome</keyword>
<evidence type="ECO:0000313" key="21">
    <source>
        <dbReference type="RefSeq" id="XP_070145185.1"/>
    </source>
</evidence>
<name>A0A6P4IXU9_DROKI</name>
<keyword evidence="11 18" id="KW-0067">ATP-binding</keyword>
<dbReference type="GO" id="GO:0005829">
    <property type="term" value="C:cytosol"/>
    <property type="evidence" value="ECO:0007669"/>
    <property type="project" value="UniProtKB-SubCell"/>
</dbReference>
<feature type="binding site" evidence="18">
    <location>
        <position position="167"/>
    </location>
    <ligand>
        <name>substrate</name>
    </ligand>
</feature>
<evidence type="ECO:0000256" key="8">
    <source>
        <dbReference type="ARBA" id="ARBA00022741"/>
    </source>
</evidence>
<protein>
    <recommendedName>
        <fullName evidence="17">Phosphomevalonate kinase</fullName>
        <ecNumber evidence="3">2.7.4.2</ecNumber>
    </recommendedName>
</protein>
<keyword evidence="9 20" id="KW-0418">Kinase</keyword>
<dbReference type="GO" id="GO:0004631">
    <property type="term" value="F:phosphomevalonate kinase activity"/>
    <property type="evidence" value="ECO:0007669"/>
    <property type="project" value="UniProtKB-EC"/>
</dbReference>
<dbReference type="GO" id="GO:0006695">
    <property type="term" value="P:cholesterol biosynthetic process"/>
    <property type="evidence" value="ECO:0007669"/>
    <property type="project" value="UniProtKB-KW"/>
</dbReference>
<dbReference type="OMA" id="YGFFCRA"/>
<keyword evidence="15" id="KW-1207">Sterol metabolism</keyword>
<keyword evidence="4" id="KW-0963">Cytoplasm</keyword>
<comment type="subcellular location">
    <subcellularLocation>
        <location evidence="1">Cytoplasm</location>
        <location evidence="1">Cytosol</location>
    </subcellularLocation>
</comment>
<dbReference type="RefSeq" id="XP_017033887.1">
    <property type="nucleotide sequence ID" value="XM_017178398.1"/>
</dbReference>
<reference evidence="19 21" key="2">
    <citation type="submission" date="2025-05" db="UniProtKB">
        <authorList>
            <consortium name="RefSeq"/>
        </authorList>
    </citation>
    <scope>NUCLEOTIDE SEQUENCE [LARGE SCALE GENOMIC DNA]</scope>
    <source>
        <strain evidence="19 21">14028-0561.14</strain>
        <tissue evidence="21">Whole fly</tissue>
    </source>
</reference>
<gene>
    <name evidence="20" type="primary">LOC108082835</name>
    <name evidence="21" type="synonym">Pmvk</name>
</gene>
<evidence type="ECO:0000256" key="15">
    <source>
        <dbReference type="ARBA" id="ARBA00023166"/>
    </source>
</evidence>
<dbReference type="InterPro" id="IPR005919">
    <property type="entry name" value="Pmev_kin_anim"/>
</dbReference>
<keyword evidence="8 18" id="KW-0547">Nucleotide-binding</keyword>
<keyword evidence="10" id="KW-0152">Cholesterol biosynthesis</keyword>
<dbReference type="SUPFAM" id="SSF52540">
    <property type="entry name" value="P-loop containing nucleoside triphosphate hydrolases"/>
    <property type="match status" value="1"/>
</dbReference>
<evidence type="ECO:0000256" key="1">
    <source>
        <dbReference type="ARBA" id="ARBA00004514"/>
    </source>
</evidence>
<keyword evidence="16" id="KW-0753">Steroid metabolism</keyword>
<dbReference type="OrthoDB" id="2401875at2759"/>
<keyword evidence="14" id="KW-0443">Lipid metabolism</keyword>
<comment type="pathway">
    <text evidence="2">Isoprenoid biosynthesis; isopentenyl diphosphate biosynthesis via mevalonate pathway; isopentenyl diphosphate from (R)-mevalonate: step 2/3.</text>
</comment>
<dbReference type="Pfam" id="PF04275">
    <property type="entry name" value="P-mevalo_kinase"/>
    <property type="match status" value="1"/>
</dbReference>
<dbReference type="EC" id="2.7.4.2" evidence="3"/>
<organism evidence="19 20">
    <name type="scientific">Drosophila kikkawai</name>
    <name type="common">Fruit fly</name>
    <dbReference type="NCBI Taxonomy" id="30033"/>
    <lineage>
        <taxon>Eukaryota</taxon>
        <taxon>Metazoa</taxon>
        <taxon>Ecdysozoa</taxon>
        <taxon>Arthropoda</taxon>
        <taxon>Hexapoda</taxon>
        <taxon>Insecta</taxon>
        <taxon>Pterygota</taxon>
        <taxon>Neoptera</taxon>
        <taxon>Endopterygota</taxon>
        <taxon>Diptera</taxon>
        <taxon>Brachycera</taxon>
        <taxon>Muscomorpha</taxon>
        <taxon>Ephydroidea</taxon>
        <taxon>Drosophilidae</taxon>
        <taxon>Drosophila</taxon>
        <taxon>Sophophora</taxon>
    </lineage>
</organism>
<evidence type="ECO:0000256" key="17">
    <source>
        <dbReference type="ARBA" id="ARBA00034549"/>
    </source>
</evidence>
<evidence type="ECO:0000256" key="7">
    <source>
        <dbReference type="ARBA" id="ARBA00022679"/>
    </source>
</evidence>
<keyword evidence="12" id="KW-0752">Steroid biosynthesis</keyword>
<dbReference type="FunFam" id="3.40.50.300:FF:001026">
    <property type="entry name" value="Phosphomevalonate kinase"/>
    <property type="match status" value="1"/>
</dbReference>
<reference evidence="20" key="1">
    <citation type="submission" date="2025-04" db="UniProtKB">
        <authorList>
            <consortium name="RefSeq"/>
        </authorList>
    </citation>
    <scope>IDENTIFICATION</scope>
</reference>
<keyword evidence="5" id="KW-0444">Lipid biosynthesis</keyword>
<accession>A0A6P4IXU9</accession>
<evidence type="ECO:0000256" key="4">
    <source>
        <dbReference type="ARBA" id="ARBA00022490"/>
    </source>
</evidence>
<evidence type="ECO:0000256" key="11">
    <source>
        <dbReference type="ARBA" id="ARBA00022840"/>
    </source>
</evidence>
<evidence type="ECO:0000313" key="19">
    <source>
        <dbReference type="Proteomes" id="UP001652661"/>
    </source>
</evidence>
<evidence type="ECO:0000256" key="5">
    <source>
        <dbReference type="ARBA" id="ARBA00022516"/>
    </source>
</evidence>
<proteinExistence type="predicted"/>
<evidence type="ECO:0000256" key="10">
    <source>
        <dbReference type="ARBA" id="ARBA00022778"/>
    </source>
</evidence>
<dbReference type="UniPathway" id="UPA00057">
    <property type="reaction ID" value="UER00099"/>
</dbReference>
<dbReference type="GO" id="GO:0005524">
    <property type="term" value="F:ATP binding"/>
    <property type="evidence" value="ECO:0007669"/>
    <property type="project" value="UniProtKB-KW"/>
</dbReference>
<feature type="binding site" evidence="18">
    <location>
        <begin position="10"/>
        <end position="16"/>
    </location>
    <ligand>
        <name>ATP</name>
        <dbReference type="ChEBI" id="CHEBI:30616"/>
    </ligand>
</feature>
<dbReference type="Gene3D" id="3.40.50.300">
    <property type="entry name" value="P-loop containing nucleotide triphosphate hydrolases"/>
    <property type="match status" value="1"/>
</dbReference>
<dbReference type="NCBIfam" id="TIGR01223">
    <property type="entry name" value="Pmev_kin_anim"/>
    <property type="match status" value="1"/>
</dbReference>
<evidence type="ECO:0000256" key="6">
    <source>
        <dbReference type="ARBA" id="ARBA00022548"/>
    </source>
</evidence>
<dbReference type="PIRSF" id="PIRSF036639">
    <property type="entry name" value="PMK_anim"/>
    <property type="match status" value="1"/>
</dbReference>